<dbReference type="AlphaFoldDB" id="A0A7S1IFR6"/>
<gene>
    <name evidence="1" type="ORF">EGYM00392_LOCUS21991</name>
</gene>
<organism evidence="1">
    <name type="scientific">Eutreptiella gymnastica</name>
    <dbReference type="NCBI Taxonomy" id="73025"/>
    <lineage>
        <taxon>Eukaryota</taxon>
        <taxon>Discoba</taxon>
        <taxon>Euglenozoa</taxon>
        <taxon>Euglenida</taxon>
        <taxon>Spirocuta</taxon>
        <taxon>Euglenophyceae</taxon>
        <taxon>Eutreptiales</taxon>
        <taxon>Eutreptiaceae</taxon>
        <taxon>Eutreptiella</taxon>
    </lineage>
</organism>
<name>A0A7S1IFR6_9EUGL</name>
<accession>A0A7S1IFR6</accession>
<reference evidence="1" key="1">
    <citation type="submission" date="2021-01" db="EMBL/GenBank/DDBJ databases">
        <authorList>
            <person name="Corre E."/>
            <person name="Pelletier E."/>
            <person name="Niang G."/>
            <person name="Scheremetjew M."/>
            <person name="Finn R."/>
            <person name="Kale V."/>
            <person name="Holt S."/>
            <person name="Cochrane G."/>
            <person name="Meng A."/>
            <person name="Brown T."/>
            <person name="Cohen L."/>
        </authorList>
    </citation>
    <scope>NUCLEOTIDE SEQUENCE</scope>
    <source>
        <strain evidence="1">NIES-381</strain>
    </source>
</reference>
<evidence type="ECO:0000313" key="1">
    <source>
        <dbReference type="EMBL" id="CAD9010891.1"/>
    </source>
</evidence>
<protein>
    <submittedName>
        <fullName evidence="1">Uncharacterized protein</fullName>
    </submittedName>
</protein>
<dbReference type="EMBL" id="HBGA01059488">
    <property type="protein sequence ID" value="CAD9010891.1"/>
    <property type="molecule type" value="Transcribed_RNA"/>
</dbReference>
<proteinExistence type="predicted"/>
<sequence length="104" mass="11356">MHVPVGITVGRGCIHPTPKHESPKDVQAAPKFFYFMARLLFDGVLKTYILQAAPIFGGVAKAPFSGSTPNKGFHYLQVLLWGLWGAELAWIQGLCYPGFDHNGG</sequence>